<protein>
    <submittedName>
        <fullName evidence="2">Uncharacterized protein</fullName>
    </submittedName>
</protein>
<name>A0A397VN54_9GLOM</name>
<evidence type="ECO:0000313" key="3">
    <source>
        <dbReference type="Proteomes" id="UP000266673"/>
    </source>
</evidence>
<dbReference type="OrthoDB" id="2360221at2759"/>
<dbReference type="Proteomes" id="UP000266673">
    <property type="component" value="Unassembled WGS sequence"/>
</dbReference>
<dbReference type="EMBL" id="QKWP01000237">
    <property type="protein sequence ID" value="RIB23945.1"/>
    <property type="molecule type" value="Genomic_DNA"/>
</dbReference>
<feature type="transmembrane region" description="Helical" evidence="1">
    <location>
        <begin position="45"/>
        <end position="66"/>
    </location>
</feature>
<evidence type="ECO:0000256" key="1">
    <source>
        <dbReference type="SAM" id="Phobius"/>
    </source>
</evidence>
<accession>A0A397VN54</accession>
<comment type="caution">
    <text evidence="2">The sequence shown here is derived from an EMBL/GenBank/DDBJ whole genome shotgun (WGS) entry which is preliminary data.</text>
</comment>
<proteinExistence type="predicted"/>
<keyword evidence="1" id="KW-1133">Transmembrane helix</keyword>
<dbReference type="AlphaFoldDB" id="A0A397VN54"/>
<keyword evidence="3" id="KW-1185">Reference proteome</keyword>
<keyword evidence="1" id="KW-0812">Transmembrane</keyword>
<reference evidence="2 3" key="1">
    <citation type="submission" date="2018-06" db="EMBL/GenBank/DDBJ databases">
        <title>Comparative genomics reveals the genomic features of Rhizophagus irregularis, R. cerebriforme, R. diaphanum and Gigaspora rosea, and their symbiotic lifestyle signature.</title>
        <authorList>
            <person name="Morin E."/>
            <person name="San Clemente H."/>
            <person name="Chen E.C.H."/>
            <person name="De La Providencia I."/>
            <person name="Hainaut M."/>
            <person name="Kuo A."/>
            <person name="Kohler A."/>
            <person name="Murat C."/>
            <person name="Tang N."/>
            <person name="Roy S."/>
            <person name="Loubradou J."/>
            <person name="Henrissat B."/>
            <person name="Grigoriev I.V."/>
            <person name="Corradi N."/>
            <person name="Roux C."/>
            <person name="Martin F.M."/>
        </authorList>
    </citation>
    <scope>NUCLEOTIDE SEQUENCE [LARGE SCALE GENOMIC DNA]</scope>
    <source>
        <strain evidence="2 3">DAOM 194757</strain>
    </source>
</reference>
<keyword evidence="1" id="KW-0472">Membrane</keyword>
<gene>
    <name evidence="2" type="ORF">C2G38_762433</name>
</gene>
<feature type="transmembrane region" description="Helical" evidence="1">
    <location>
        <begin position="298"/>
        <end position="321"/>
    </location>
</feature>
<sequence>MFQEEKRACSLFWIKLTKYWFPPADDDYKNYDPPREPSCYRWTRFFSLLIIYILIIYFIIIFIMSFTDTPFLQMYRSNVDNIPIPALFLLFNTSIYSNFNINCIYTYSTGATFSCNSHLINVTESDVNFFVYYDPGVNFTDGTLLDMPIGVSFQISANNSFPNNTLTTISSYPNMILIDQDLATIYFNDPNSKLIDSYAADSSNQFVLSPYQRQVVWFDRVKHSQLDKASRRGVLSVAKKSSKLALNYFSLSTRIQSLNPLNPLGVNPSLFTATLEIYNQSSTLTTYKETDKASQFKVLTFLTSLGGANAFFVTLYMFLYGKKGPGMLPYIIYPFLCCSGPARYVREKFIDQPPHMRDVEKEVDNIP</sequence>
<organism evidence="2 3">
    <name type="scientific">Gigaspora rosea</name>
    <dbReference type="NCBI Taxonomy" id="44941"/>
    <lineage>
        <taxon>Eukaryota</taxon>
        <taxon>Fungi</taxon>
        <taxon>Fungi incertae sedis</taxon>
        <taxon>Mucoromycota</taxon>
        <taxon>Glomeromycotina</taxon>
        <taxon>Glomeromycetes</taxon>
        <taxon>Diversisporales</taxon>
        <taxon>Gigasporaceae</taxon>
        <taxon>Gigaspora</taxon>
    </lineage>
</organism>
<evidence type="ECO:0000313" key="2">
    <source>
        <dbReference type="EMBL" id="RIB23945.1"/>
    </source>
</evidence>